<dbReference type="Pfam" id="PF13432">
    <property type="entry name" value="TPR_16"/>
    <property type="match status" value="2"/>
</dbReference>
<dbReference type="InterPro" id="IPR019734">
    <property type="entry name" value="TPR_rpt"/>
</dbReference>
<evidence type="ECO:0000313" key="4">
    <source>
        <dbReference type="EMBL" id="ATL46211.1"/>
    </source>
</evidence>
<dbReference type="InterPro" id="IPR051012">
    <property type="entry name" value="CellSynth/LPSAsmb/PSIAsmb"/>
</dbReference>
<dbReference type="Gene3D" id="1.25.40.10">
    <property type="entry name" value="Tetratricopeptide repeat domain"/>
    <property type="match status" value="4"/>
</dbReference>
<keyword evidence="5" id="KW-1185">Reference proteome</keyword>
<dbReference type="OrthoDB" id="9814220at2"/>
<dbReference type="PROSITE" id="PS51257">
    <property type="entry name" value="PROKAR_LIPOPROTEIN"/>
    <property type="match status" value="1"/>
</dbReference>
<keyword evidence="2 3" id="KW-0802">TPR repeat</keyword>
<feature type="repeat" description="TPR" evidence="3">
    <location>
        <begin position="426"/>
        <end position="459"/>
    </location>
</feature>
<evidence type="ECO:0000313" key="5">
    <source>
        <dbReference type="Proteomes" id="UP000220133"/>
    </source>
</evidence>
<organism evidence="4 5">
    <name type="scientific">Chitinophaga caeni</name>
    <dbReference type="NCBI Taxonomy" id="2029983"/>
    <lineage>
        <taxon>Bacteria</taxon>
        <taxon>Pseudomonadati</taxon>
        <taxon>Bacteroidota</taxon>
        <taxon>Chitinophagia</taxon>
        <taxon>Chitinophagales</taxon>
        <taxon>Chitinophagaceae</taxon>
        <taxon>Chitinophaga</taxon>
    </lineage>
</organism>
<dbReference type="PANTHER" id="PTHR45586:SF1">
    <property type="entry name" value="LIPOPOLYSACCHARIDE ASSEMBLY PROTEIN B"/>
    <property type="match status" value="1"/>
</dbReference>
<dbReference type="SMART" id="SM00028">
    <property type="entry name" value="TPR"/>
    <property type="match status" value="7"/>
</dbReference>
<dbReference type="RefSeq" id="WP_098192600.1">
    <property type="nucleotide sequence ID" value="NZ_CP023777.1"/>
</dbReference>
<accession>A0A291QQL2</accession>
<dbReference type="EMBL" id="CP023777">
    <property type="protein sequence ID" value="ATL46211.1"/>
    <property type="molecule type" value="Genomic_DNA"/>
</dbReference>
<feature type="repeat" description="TPR" evidence="3">
    <location>
        <begin position="320"/>
        <end position="353"/>
    </location>
</feature>
<protein>
    <submittedName>
        <fullName evidence="4">Uncharacterized protein</fullName>
    </submittedName>
</protein>
<dbReference type="Proteomes" id="UP000220133">
    <property type="component" value="Chromosome"/>
</dbReference>
<reference evidence="4 5" key="1">
    <citation type="submission" date="2017-10" db="EMBL/GenBank/DDBJ databases">
        <title>Paenichitinophaga pekingensis gen. nov., sp. nov., isolated from activated sludge.</title>
        <authorList>
            <person name="Jin D."/>
            <person name="Kong X."/>
            <person name="Deng Y."/>
            <person name="Bai Z."/>
        </authorList>
    </citation>
    <scope>NUCLEOTIDE SEQUENCE [LARGE SCALE GENOMIC DNA]</scope>
    <source>
        <strain evidence="4 5">13</strain>
    </source>
</reference>
<dbReference type="InterPro" id="IPR011990">
    <property type="entry name" value="TPR-like_helical_dom_sf"/>
</dbReference>
<dbReference type="PANTHER" id="PTHR45586">
    <property type="entry name" value="TPR REPEAT-CONTAINING PROTEIN PA4667"/>
    <property type="match status" value="1"/>
</dbReference>
<dbReference type="Pfam" id="PF13181">
    <property type="entry name" value="TPR_8"/>
    <property type="match status" value="2"/>
</dbReference>
<dbReference type="AlphaFoldDB" id="A0A291QQL2"/>
<dbReference type="PROSITE" id="PS50005">
    <property type="entry name" value="TPR"/>
    <property type="match status" value="2"/>
</dbReference>
<sequence length="586" mass="67416">MRSTTILILTIAMGLIACKTNQVPTATVQPYQVKDPSVLTQRADSLFFAAQRSKMLGDYRTAITQYSDYLKLDRYNPTVYYELARLLVEIKNPVVALSFARVAVKMEPENRWFQNTLADAYVLNEMYDSAAVVFDYLSKNYENNEDYLFNKAIFLAQANKPREAIAVYDTLEKKVGVVEEIIMQKQKLYLRVNDVGNATKEIKKLIDSNPLELRYYILLAEVYEANNYHTEAREYYNMVLDRDAYNPRALIALAKMAEREGKHYLFWDYLQCAFLSPDYNIDEKVAYVYPYLQMGTQDTVKLHEGILLAELVARTHPGEAKAYALLGDIYTQAAMDENAIAAYNHAVALDSTKFPVWYQLMYLYSKKDNPDSLLLTSSQVMKLFPSEFMGYYFNGLANYFKQDYGTAAQVLNRSVGLSNVESRLKADVYSLLGDIYHATGQNVKSDSCYELVLNIRPRDHLVMNNYSYYLSLRGENLEKAAKLSRQSLELQPDSPVYQDTYAWILFRQGKFSEARTWIEKALLHPDAQQDPDVLEHYGDILYNLKEVEKAVEYWQLAKSKGANSQGLARKIAEKRYIHPSTFLGKE</sequence>
<dbReference type="KEGG" id="cbae:COR50_02970"/>
<keyword evidence="1" id="KW-0677">Repeat</keyword>
<evidence type="ECO:0000256" key="3">
    <source>
        <dbReference type="PROSITE-ProRule" id="PRU00339"/>
    </source>
</evidence>
<dbReference type="SUPFAM" id="SSF48452">
    <property type="entry name" value="TPR-like"/>
    <property type="match status" value="2"/>
</dbReference>
<evidence type="ECO:0000256" key="1">
    <source>
        <dbReference type="ARBA" id="ARBA00022737"/>
    </source>
</evidence>
<gene>
    <name evidence="4" type="ORF">COR50_02970</name>
</gene>
<name>A0A291QQL2_9BACT</name>
<proteinExistence type="predicted"/>
<evidence type="ECO:0000256" key="2">
    <source>
        <dbReference type="ARBA" id="ARBA00022803"/>
    </source>
</evidence>